<evidence type="ECO:0000313" key="1">
    <source>
        <dbReference type="EMBL" id="CAD7252088.1"/>
    </source>
</evidence>
<reference evidence="1" key="1">
    <citation type="submission" date="2020-11" db="EMBL/GenBank/DDBJ databases">
        <authorList>
            <person name="Tran Van P."/>
        </authorList>
    </citation>
    <scope>NUCLEOTIDE SEQUENCE</scope>
</reference>
<keyword evidence="2" id="KW-1185">Reference proteome</keyword>
<dbReference type="AlphaFoldDB" id="A0A7R9ADC2"/>
<dbReference type="Gene3D" id="2.60.120.650">
    <property type="entry name" value="Cupin"/>
    <property type="match status" value="1"/>
</dbReference>
<organism evidence="1">
    <name type="scientific">Darwinula stevensoni</name>
    <dbReference type="NCBI Taxonomy" id="69355"/>
    <lineage>
        <taxon>Eukaryota</taxon>
        <taxon>Metazoa</taxon>
        <taxon>Ecdysozoa</taxon>
        <taxon>Arthropoda</taxon>
        <taxon>Crustacea</taxon>
        <taxon>Oligostraca</taxon>
        <taxon>Ostracoda</taxon>
        <taxon>Podocopa</taxon>
        <taxon>Podocopida</taxon>
        <taxon>Darwinulocopina</taxon>
        <taxon>Darwinuloidea</taxon>
        <taxon>Darwinulidae</taxon>
        <taxon>Darwinula</taxon>
    </lineage>
</organism>
<dbReference type="Proteomes" id="UP000677054">
    <property type="component" value="Unassembled WGS sequence"/>
</dbReference>
<proteinExistence type="predicted"/>
<sequence length="208" mass="24562">MTNQGRQRCQFRLPSVGYDLFRPPLTCDFCRGIQGIPRVTHLSPQDFQTTYAYTGKPVIVEDGMRDWSAMEVFNFTFFKGIYDEGRRHSVFNCQFFPYQTEFRSLDEVFDMDFSRANMTPGFVPWYVGCYAYTGKPVIVEDGMRDWSAMEVFNFTFFKGIYDEGRRHSVFNCQFFPYQTEFRSLDEVFDMDSSRANMTPGFVPWYVGW</sequence>
<dbReference type="SUPFAM" id="SSF51197">
    <property type="entry name" value="Clavaminate synthase-like"/>
    <property type="match status" value="1"/>
</dbReference>
<dbReference type="EMBL" id="LR903613">
    <property type="protein sequence ID" value="CAD7252088.1"/>
    <property type="molecule type" value="Genomic_DNA"/>
</dbReference>
<dbReference type="OrthoDB" id="10063099at2759"/>
<accession>A0A7R9ADC2</accession>
<evidence type="ECO:0000313" key="2">
    <source>
        <dbReference type="Proteomes" id="UP000677054"/>
    </source>
</evidence>
<protein>
    <submittedName>
        <fullName evidence="1">Uncharacterized protein</fullName>
    </submittedName>
</protein>
<gene>
    <name evidence="1" type="ORF">DSTB1V02_LOCUS11849</name>
</gene>
<name>A0A7R9ADC2_9CRUS</name>
<dbReference type="EMBL" id="CAJPEV010004096">
    <property type="protein sequence ID" value="CAG0901168.1"/>
    <property type="molecule type" value="Genomic_DNA"/>
</dbReference>